<dbReference type="InterPro" id="IPR008816">
    <property type="entry name" value="Gly_zipper_2TM_dom"/>
</dbReference>
<evidence type="ECO:0000259" key="6">
    <source>
        <dbReference type="Pfam" id="PF05433"/>
    </source>
</evidence>
<evidence type="ECO:0000256" key="3">
    <source>
        <dbReference type="ARBA" id="ARBA00015281"/>
    </source>
</evidence>
<keyword evidence="4" id="KW-0449">Lipoprotein</keyword>
<sequence length="165" mass="18059">MFNLKNTALALVAASTVATAVPATAAVLPQAQASTAISTQWNEGWDGERWEHGRDHGRRDWRGYVRGDRYYGRGYDRDYYRGNDRGYYGGDRVYRNTRVWRGDDGRYYCRRSNGTTGLLIGGAAGALLGREVAGNYGDRTLGAILGAAGGALLGREVDRGGSRCR</sequence>
<reference evidence="7 8" key="1">
    <citation type="submission" date="2020-11" db="EMBL/GenBank/DDBJ databases">
        <title>The genome sequence of Novosphingobium sp. 1Y9A.</title>
        <authorList>
            <person name="Liu Y."/>
        </authorList>
    </citation>
    <scope>NUCLEOTIDE SEQUENCE [LARGE SCALE GENOMIC DNA]</scope>
    <source>
        <strain evidence="7 8">1Y9A</strain>
    </source>
</reference>
<keyword evidence="5" id="KW-0732">Signal</keyword>
<comment type="caution">
    <text evidence="7">The sequence shown here is derived from an EMBL/GenBank/DDBJ whole genome shotgun (WGS) entry which is preliminary data.</text>
</comment>
<dbReference type="EMBL" id="JADQDC010000003">
    <property type="protein sequence ID" value="MBF9150539.1"/>
    <property type="molecule type" value="Genomic_DNA"/>
</dbReference>
<gene>
    <name evidence="7" type="ORF">I2488_05960</name>
</gene>
<comment type="subcellular location">
    <subcellularLocation>
        <location evidence="1">Cell outer membrane</location>
        <topology evidence="1">Lipid-anchor</topology>
    </subcellularLocation>
</comment>
<comment type="similarity">
    <text evidence="2">Belongs to the rickettsiale 17 kDa surface antigen family.</text>
</comment>
<feature type="chain" id="PRO_5046345095" description="17 kDa surface antigen" evidence="5">
    <location>
        <begin position="26"/>
        <end position="165"/>
    </location>
</feature>
<feature type="domain" description="Glycine zipper 2TM" evidence="6">
    <location>
        <begin position="117"/>
        <end position="157"/>
    </location>
</feature>
<evidence type="ECO:0000256" key="2">
    <source>
        <dbReference type="ARBA" id="ARBA00008681"/>
    </source>
</evidence>
<organism evidence="7 8">
    <name type="scientific">Novosphingobium jiangmenense</name>
    <dbReference type="NCBI Taxonomy" id="2791981"/>
    <lineage>
        <taxon>Bacteria</taxon>
        <taxon>Pseudomonadati</taxon>
        <taxon>Pseudomonadota</taxon>
        <taxon>Alphaproteobacteria</taxon>
        <taxon>Sphingomonadales</taxon>
        <taxon>Sphingomonadaceae</taxon>
        <taxon>Novosphingobium</taxon>
    </lineage>
</organism>
<accession>A0ABS0HE41</accession>
<dbReference type="Proteomes" id="UP000600799">
    <property type="component" value="Unassembled WGS sequence"/>
</dbReference>
<evidence type="ECO:0000256" key="1">
    <source>
        <dbReference type="ARBA" id="ARBA00004459"/>
    </source>
</evidence>
<keyword evidence="8" id="KW-1185">Reference proteome</keyword>
<evidence type="ECO:0000256" key="5">
    <source>
        <dbReference type="SAM" id="SignalP"/>
    </source>
</evidence>
<name>A0ABS0HE41_9SPHN</name>
<evidence type="ECO:0000313" key="7">
    <source>
        <dbReference type="EMBL" id="MBF9150539.1"/>
    </source>
</evidence>
<dbReference type="Pfam" id="PF05433">
    <property type="entry name" value="Rick_17kDa_Anti"/>
    <property type="match status" value="1"/>
</dbReference>
<evidence type="ECO:0000313" key="8">
    <source>
        <dbReference type="Proteomes" id="UP000600799"/>
    </source>
</evidence>
<protein>
    <recommendedName>
        <fullName evidence="3">17 kDa surface antigen</fullName>
    </recommendedName>
</protein>
<evidence type="ECO:0000256" key="4">
    <source>
        <dbReference type="ARBA" id="ARBA00023288"/>
    </source>
</evidence>
<feature type="signal peptide" evidence="5">
    <location>
        <begin position="1"/>
        <end position="25"/>
    </location>
</feature>
<dbReference type="RefSeq" id="WP_196274883.1">
    <property type="nucleotide sequence ID" value="NZ_JADQDC010000003.1"/>
</dbReference>
<proteinExistence type="inferred from homology"/>